<accession>A0AAE9JMF7</accession>
<evidence type="ECO:0000256" key="1">
    <source>
        <dbReference type="SAM" id="MobiDB-lite"/>
    </source>
</evidence>
<gene>
    <name evidence="2" type="ORF">L5515_009009</name>
</gene>
<feature type="compositionally biased region" description="Polar residues" evidence="1">
    <location>
        <begin position="67"/>
        <end position="85"/>
    </location>
</feature>
<keyword evidence="3" id="KW-1185">Reference proteome</keyword>
<feature type="compositionally biased region" description="Polar residues" evidence="1">
    <location>
        <begin position="8"/>
        <end position="20"/>
    </location>
</feature>
<name>A0AAE9JMF7_CAEBR</name>
<reference evidence="2 3" key="1">
    <citation type="submission" date="2022-04" db="EMBL/GenBank/DDBJ databases">
        <title>Chromosome-level reference genomes for two strains of Caenorhabditis briggsae: an improved platform for comparative genomics.</title>
        <authorList>
            <person name="Stevens L."/>
            <person name="Andersen E."/>
        </authorList>
    </citation>
    <scope>NUCLEOTIDE SEQUENCE [LARGE SCALE GENOMIC DNA]</scope>
    <source>
        <strain evidence="2">VX34</strain>
        <tissue evidence="2">Whole-organism</tissue>
    </source>
</reference>
<organism evidence="2 3">
    <name type="scientific">Caenorhabditis briggsae</name>
    <dbReference type="NCBI Taxonomy" id="6238"/>
    <lineage>
        <taxon>Eukaryota</taxon>
        <taxon>Metazoa</taxon>
        <taxon>Ecdysozoa</taxon>
        <taxon>Nematoda</taxon>
        <taxon>Chromadorea</taxon>
        <taxon>Rhabditida</taxon>
        <taxon>Rhabditina</taxon>
        <taxon>Rhabditomorpha</taxon>
        <taxon>Rhabditoidea</taxon>
        <taxon>Rhabditidae</taxon>
        <taxon>Peloderinae</taxon>
        <taxon>Caenorhabditis</taxon>
    </lineage>
</organism>
<dbReference type="EMBL" id="CP092624">
    <property type="protein sequence ID" value="UMM37144.1"/>
    <property type="molecule type" value="Genomic_DNA"/>
</dbReference>
<protein>
    <submittedName>
        <fullName evidence="2">Uncharacterized protein</fullName>
    </submittedName>
</protein>
<proteinExistence type="predicted"/>
<feature type="region of interest" description="Disordered" evidence="1">
    <location>
        <begin position="1"/>
        <end position="129"/>
    </location>
</feature>
<evidence type="ECO:0000313" key="3">
    <source>
        <dbReference type="Proteomes" id="UP000829354"/>
    </source>
</evidence>
<sequence length="129" mass="14133">MFPKLPYPNNSNHQAMSQNLAAKKPDRPEAFNEPNSLESCREEVATPRSQQEAYPVPPGSREEAATTRATQESGPPATRNLQQTRHQPRNPQPLGVKLEGNGGRKGTVSINEVDDNDVPGENCSPLYSI</sequence>
<evidence type="ECO:0000313" key="2">
    <source>
        <dbReference type="EMBL" id="UMM37144.1"/>
    </source>
</evidence>
<dbReference type="Proteomes" id="UP000829354">
    <property type="component" value="Chromosome V"/>
</dbReference>
<dbReference type="AlphaFoldDB" id="A0AAE9JMF7"/>